<feature type="compositionally biased region" description="Basic and acidic residues" evidence="6">
    <location>
        <begin position="96"/>
        <end position="123"/>
    </location>
</feature>
<accession>A0A380JB83</accession>
<comment type="subcellular location">
    <subcellularLocation>
        <location evidence="1">Membrane</location>
        <topology evidence="1">Single-pass membrane protein</topology>
    </subcellularLocation>
</comment>
<keyword evidence="3 7" id="KW-0812">Transmembrane</keyword>
<evidence type="ECO:0000313" key="10">
    <source>
        <dbReference type="EMBL" id="SUN35069.1"/>
    </source>
</evidence>
<dbReference type="InterPro" id="IPR058795">
    <property type="entry name" value="LcnD_C"/>
</dbReference>
<dbReference type="Pfam" id="PF25940">
    <property type="entry name" value="LcnD_C"/>
    <property type="match status" value="1"/>
</dbReference>
<dbReference type="EMBL" id="UHFA01000002">
    <property type="protein sequence ID" value="SUN35069.1"/>
    <property type="molecule type" value="Genomic_DNA"/>
</dbReference>
<evidence type="ECO:0000256" key="5">
    <source>
        <dbReference type="ARBA" id="ARBA00023136"/>
    </source>
</evidence>
<dbReference type="Pfam" id="PF25935">
    <property type="entry name" value="BSH_LcnD"/>
    <property type="match status" value="1"/>
</dbReference>
<name>A0A380JB83_STRDO</name>
<dbReference type="GO" id="GO:0016020">
    <property type="term" value="C:membrane"/>
    <property type="evidence" value="ECO:0007669"/>
    <property type="project" value="UniProtKB-SubCell"/>
</dbReference>
<evidence type="ECO:0000259" key="9">
    <source>
        <dbReference type="Pfam" id="PF25940"/>
    </source>
</evidence>
<proteinExistence type="inferred from homology"/>
<feature type="transmembrane region" description="Helical" evidence="7">
    <location>
        <begin position="20"/>
        <end position="41"/>
    </location>
</feature>
<dbReference type="RefSeq" id="WP_002997560.1">
    <property type="nucleotide sequence ID" value="NZ_UHFA01000002.1"/>
</dbReference>
<evidence type="ECO:0000313" key="11">
    <source>
        <dbReference type="Proteomes" id="UP000254082"/>
    </source>
</evidence>
<dbReference type="InterPro" id="IPR058786">
    <property type="entry name" value="BSH_LcnD"/>
</dbReference>
<dbReference type="Proteomes" id="UP000254082">
    <property type="component" value="Unassembled WGS sequence"/>
</dbReference>
<feature type="domain" description="LcnD-like C-terminal" evidence="9">
    <location>
        <begin position="203"/>
        <end position="291"/>
    </location>
</feature>
<keyword evidence="4 7" id="KW-1133">Transmembrane helix</keyword>
<feature type="region of interest" description="Disordered" evidence="6">
    <location>
        <begin position="92"/>
        <end position="164"/>
    </location>
</feature>
<evidence type="ECO:0000256" key="4">
    <source>
        <dbReference type="ARBA" id="ARBA00022989"/>
    </source>
</evidence>
<comment type="similarity">
    <text evidence="2">Belongs to the membrane fusion protein (MFP) (TC 8.A.1) family.</text>
</comment>
<evidence type="ECO:0000256" key="3">
    <source>
        <dbReference type="ARBA" id="ARBA00022692"/>
    </source>
</evidence>
<feature type="compositionally biased region" description="Basic and acidic residues" evidence="6">
    <location>
        <begin position="146"/>
        <end position="164"/>
    </location>
</feature>
<dbReference type="AlphaFoldDB" id="A0A380JB83"/>
<protein>
    <submittedName>
        <fullName evidence="10">Putative ComB</fullName>
    </submittedName>
</protein>
<gene>
    <name evidence="10" type="primary">comB</name>
    <name evidence="10" type="ORF">NCTC11391_00040</name>
</gene>
<reference evidence="10 11" key="1">
    <citation type="submission" date="2018-06" db="EMBL/GenBank/DDBJ databases">
        <authorList>
            <consortium name="Pathogen Informatics"/>
            <person name="Doyle S."/>
        </authorList>
    </citation>
    <scope>NUCLEOTIDE SEQUENCE [LARGE SCALE GENOMIC DNA]</scope>
    <source>
        <strain evidence="11">NCTC 11391</strain>
    </source>
</reference>
<sequence>MNPKLLESAEFYRRRYHNFATVLIVPLVVLIIFIGVFLCFAKKEVTVISQGEVAPTKVLAVIQSASDTSVAQNKLDDNTKVEKGDLLVQYSENATEQEKEAQKKTIKERNERLDKALEKEEKKTKKKYKKLSKKERKKREKKDKKKREADKKDRDDEDKKEADHVSLFAPESGIIHTNSKYEGLNLLPKWSEIAQIYPDIQKTKTALITYYVSSDDVVSMKKGQTTRLSLERKGNDKLTVEGKINNVASSATTTKKGNLFKVTAKVKLSKKESKLVKYGMTGKTVTVIDKKTYFDYFKDKLLHKVED</sequence>
<feature type="compositionally biased region" description="Basic residues" evidence="6">
    <location>
        <begin position="124"/>
        <end position="145"/>
    </location>
</feature>
<dbReference type="PANTHER" id="PTHR30386:SF26">
    <property type="entry name" value="TRANSPORT PROTEIN COMB"/>
    <property type="match status" value="1"/>
</dbReference>
<keyword evidence="11" id="KW-1185">Reference proteome</keyword>
<evidence type="ECO:0000256" key="1">
    <source>
        <dbReference type="ARBA" id="ARBA00004167"/>
    </source>
</evidence>
<organism evidence="10 11">
    <name type="scientific">Streptococcus downei MFe28</name>
    <dbReference type="NCBI Taxonomy" id="764290"/>
    <lineage>
        <taxon>Bacteria</taxon>
        <taxon>Bacillati</taxon>
        <taxon>Bacillota</taxon>
        <taxon>Bacilli</taxon>
        <taxon>Lactobacillales</taxon>
        <taxon>Streptococcaceae</taxon>
        <taxon>Streptococcus</taxon>
    </lineage>
</organism>
<evidence type="ECO:0000259" key="8">
    <source>
        <dbReference type="Pfam" id="PF25935"/>
    </source>
</evidence>
<keyword evidence="5 7" id="KW-0472">Membrane</keyword>
<evidence type="ECO:0000256" key="7">
    <source>
        <dbReference type="SAM" id="Phobius"/>
    </source>
</evidence>
<feature type="domain" description="LcnD-like barrel-sandwich hybrid" evidence="8">
    <location>
        <begin position="58"/>
        <end position="198"/>
    </location>
</feature>
<evidence type="ECO:0000256" key="2">
    <source>
        <dbReference type="ARBA" id="ARBA00009477"/>
    </source>
</evidence>
<dbReference type="Gene3D" id="2.40.30.170">
    <property type="match status" value="1"/>
</dbReference>
<dbReference type="PANTHER" id="PTHR30386">
    <property type="entry name" value="MEMBRANE FUSION SUBUNIT OF EMRAB-TOLC MULTIDRUG EFFLUX PUMP"/>
    <property type="match status" value="1"/>
</dbReference>
<dbReference type="OrthoDB" id="2237368at2"/>
<dbReference type="InterPro" id="IPR050739">
    <property type="entry name" value="MFP"/>
</dbReference>
<evidence type="ECO:0000256" key="6">
    <source>
        <dbReference type="SAM" id="MobiDB-lite"/>
    </source>
</evidence>